<dbReference type="Gene3D" id="3.40.50.300">
    <property type="entry name" value="P-loop containing nucleotide triphosphate hydrolases"/>
    <property type="match status" value="1"/>
</dbReference>
<proteinExistence type="predicted"/>
<dbReference type="Pfam" id="PF04326">
    <property type="entry name" value="SLFN_AlbA_2"/>
    <property type="match status" value="1"/>
</dbReference>
<dbReference type="GO" id="GO:0005524">
    <property type="term" value="F:ATP binding"/>
    <property type="evidence" value="ECO:0007669"/>
    <property type="project" value="UniProtKB-KW"/>
</dbReference>
<feature type="domain" description="Schlafen AlbA-2" evidence="1">
    <location>
        <begin position="34"/>
        <end position="134"/>
    </location>
</feature>
<gene>
    <name evidence="2" type="ORF">G5B91_12865</name>
</gene>
<reference evidence="2 3" key="1">
    <citation type="submission" date="2020-02" db="EMBL/GenBank/DDBJ databases">
        <title>Integrative conjugative elements (ICEs) and plasmids drive adaptation of Pseudomonas nitroreducens strain HBP1 to wastewater environment.</title>
        <authorList>
            <person name="Sentchilo V."/>
            <person name="Carraro N."/>
            <person name="Bertelli C."/>
            <person name="van der Meer J.R."/>
        </authorList>
    </citation>
    <scope>NUCLEOTIDE SEQUENCE [LARGE SCALE GENOMIC DNA]</scope>
    <source>
        <strain evidence="2 3">HBP1</strain>
    </source>
</reference>
<dbReference type="InterPro" id="IPR007421">
    <property type="entry name" value="Schlafen_AlbA_2_dom"/>
</dbReference>
<sequence length="744" mass="83518">MEIIARIHTCTSTGDFDVDIIEKLTTDAASVQECEALDFKRQTPENDVEYLKLIKDIVALHNSYGGFIAFGIDEKIKDREFQLSEIESQPLQPNKIRDNLFNYTGQDIRFRASSISVAGKQLEIVWVAKRSKGASPVKFSRNGPDIKPKTPLFKKGQVVFRRIDNNSIAETPEDYEFLYSPRTPPSLEIQSDSVKTDDPLENNLPDRALICSNFVGRESDLGELWAWLVDDFSRVKLIAGEGGLGKTSIAYRFAEEITTRLVKPFIKTLWLTAKKRQFIASKNTYREAIHVDFHDAESLYKAVAIGLGCIESDFENLSTREIMQLALETCSQIPSFIVIDDVDSLPPEDQLRALEFGMRLPSGPKLILTTRVNFSFSPDNVIHLNGFSLKDFTDYIQVLRDRHKLPSIKEGKIEQIHSITGGSPLFADSLIRLESRGVTLDQAIKQWKGEQGIEVRKAALQREIQQLGKPAKRVLYVISILKNCSYPELQQTIDYSEQTLGDAIAELRGLFLINAPSIAKETRFTIDANTARLVQEISSSMAIDHVALKAAATKPNKDAIGLGLQKRSSIVGLAINQANALLRSEGCRSALATIAAAQKKSKIPHPDLLLASGRFKLKLSPPAYDDARKDLEQAYNLGSRKPLLYDLWFEAEYGRGSLEDSIEVATYAINDNITNDPRWYERRAQVRFSLANRAKMTSSIPTARRELESAIKDLKEAKKRTNGELQLGRINSILKQAESFRFDQ</sequence>
<dbReference type="SUPFAM" id="SSF52540">
    <property type="entry name" value="P-loop containing nucleoside triphosphate hydrolases"/>
    <property type="match status" value="1"/>
</dbReference>
<dbReference type="InterPro" id="IPR038461">
    <property type="entry name" value="Schlafen_AlbA_2_dom_sf"/>
</dbReference>
<keyword evidence="2" id="KW-0547">Nucleotide-binding</keyword>
<dbReference type="Gene3D" id="3.30.950.30">
    <property type="entry name" value="Schlafen, AAA domain"/>
    <property type="match status" value="1"/>
</dbReference>
<evidence type="ECO:0000313" key="3">
    <source>
        <dbReference type="Proteomes" id="UP000501063"/>
    </source>
</evidence>
<dbReference type="AlphaFoldDB" id="A0A6G6IVN0"/>
<organism evidence="2 3">
    <name type="scientific">Pseudomonas nitroreducens</name>
    <dbReference type="NCBI Taxonomy" id="46680"/>
    <lineage>
        <taxon>Bacteria</taxon>
        <taxon>Pseudomonadati</taxon>
        <taxon>Pseudomonadota</taxon>
        <taxon>Gammaproteobacteria</taxon>
        <taxon>Pseudomonadales</taxon>
        <taxon>Pseudomonadaceae</taxon>
        <taxon>Pseudomonas</taxon>
    </lineage>
</organism>
<keyword evidence="2" id="KW-0067">ATP-binding</keyword>
<dbReference type="EMBL" id="CP049140">
    <property type="protein sequence ID" value="QIE87109.1"/>
    <property type="molecule type" value="Genomic_DNA"/>
</dbReference>
<evidence type="ECO:0000259" key="1">
    <source>
        <dbReference type="Pfam" id="PF04326"/>
    </source>
</evidence>
<dbReference type="InterPro" id="IPR027417">
    <property type="entry name" value="P-loop_NTPase"/>
</dbReference>
<dbReference type="KEGG" id="pnt:G5B91_12865"/>
<name>A0A6G6IVN0_PSENT</name>
<protein>
    <submittedName>
        <fullName evidence="2">ATP-binding protein</fullName>
    </submittedName>
</protein>
<dbReference type="Proteomes" id="UP000501063">
    <property type="component" value="Chromosome"/>
</dbReference>
<accession>A0A6G6IVN0</accession>
<dbReference type="RefSeq" id="WP_081753964.1">
    <property type="nucleotide sequence ID" value="NZ_CP049140.1"/>
</dbReference>
<evidence type="ECO:0000313" key="2">
    <source>
        <dbReference type="EMBL" id="QIE87109.1"/>
    </source>
</evidence>